<evidence type="ECO:0000313" key="2">
    <source>
        <dbReference type="EMBL" id="EKE29560.1"/>
    </source>
</evidence>
<organism evidence="2">
    <name type="scientific">uncultured bacterium</name>
    <name type="common">gcode 4</name>
    <dbReference type="NCBI Taxonomy" id="1234023"/>
    <lineage>
        <taxon>Bacteria</taxon>
        <taxon>environmental samples</taxon>
    </lineage>
</organism>
<protein>
    <recommendedName>
        <fullName evidence="1">SLH domain-containing protein</fullName>
    </recommendedName>
</protein>
<proteinExistence type="predicted"/>
<feature type="domain" description="SLH" evidence="1">
    <location>
        <begin position="76"/>
        <end position="138"/>
    </location>
</feature>
<dbReference type="PROSITE" id="PS51272">
    <property type="entry name" value="SLH"/>
    <property type="match status" value="1"/>
</dbReference>
<dbReference type="EMBL" id="AMFJ01000148">
    <property type="protein sequence ID" value="EKE29560.1"/>
    <property type="molecule type" value="Genomic_DNA"/>
</dbReference>
<dbReference type="AlphaFoldDB" id="K2H142"/>
<sequence length="209" mass="23721">MKKYIWALLIVSWIAFVGTALALSNGDILAGSGIVVKQETEAWYRLNDFVLRQEVVWMAIKVNWQVLPAAYGCKWYYTDATAVRPNNWVCRAAEIAADIWLITKANTTFRPEDRVTRAEALAMLMDAGKMNTGATMTGSSFTDVNIPWQVNITAKALDQGIIDWGSTYWPNQNATRWEVFEIAKRIIQPNVAKEIEIDFQEILDLLEEL</sequence>
<gene>
    <name evidence="2" type="ORF">ACD_2C00148G0003</name>
</gene>
<name>K2H142_9BACT</name>
<evidence type="ECO:0000259" key="1">
    <source>
        <dbReference type="PROSITE" id="PS51272"/>
    </source>
</evidence>
<accession>K2H142</accession>
<dbReference type="InterPro" id="IPR001119">
    <property type="entry name" value="SLH_dom"/>
</dbReference>
<comment type="caution">
    <text evidence="2">The sequence shown here is derived from an EMBL/GenBank/DDBJ whole genome shotgun (WGS) entry which is preliminary data.</text>
</comment>
<reference evidence="2" key="1">
    <citation type="journal article" date="2012" name="Science">
        <title>Fermentation, hydrogen, and sulfur metabolism in multiple uncultivated bacterial phyla.</title>
        <authorList>
            <person name="Wrighton K.C."/>
            <person name="Thomas B.C."/>
            <person name="Sharon I."/>
            <person name="Miller C.S."/>
            <person name="Castelle C.J."/>
            <person name="VerBerkmoes N.C."/>
            <person name="Wilkins M.J."/>
            <person name="Hettich R.L."/>
            <person name="Lipton M.S."/>
            <person name="Williams K.H."/>
            <person name="Long P.E."/>
            <person name="Banfield J.F."/>
        </authorList>
    </citation>
    <scope>NUCLEOTIDE SEQUENCE [LARGE SCALE GENOMIC DNA]</scope>
</reference>